<dbReference type="PANTHER" id="PTHR11439:SF486">
    <property type="entry name" value="RLK (RECEPTOR-LIKE KINASE) PROTEIN, PUTATIVE-RELATED"/>
    <property type="match status" value="1"/>
</dbReference>
<feature type="domain" description="Reverse transcriptase Ty1/copia-type" evidence="2">
    <location>
        <begin position="269"/>
        <end position="512"/>
    </location>
</feature>
<evidence type="ECO:0008006" key="6">
    <source>
        <dbReference type="Google" id="ProtNLM"/>
    </source>
</evidence>
<evidence type="ECO:0000313" key="5">
    <source>
        <dbReference type="Proteomes" id="UP001341281"/>
    </source>
</evidence>
<reference evidence="4 5" key="1">
    <citation type="submission" date="2024-02" db="EMBL/GenBank/DDBJ databases">
        <title>High-quality chromosome-scale genome assembly of Pensacola bahiagrass (Paspalum notatum Flugge var. saurae).</title>
        <authorList>
            <person name="Vega J.M."/>
            <person name="Podio M."/>
            <person name="Orjuela J."/>
            <person name="Siena L.A."/>
            <person name="Pessino S.C."/>
            <person name="Combes M.C."/>
            <person name="Mariac C."/>
            <person name="Albertini E."/>
            <person name="Pupilli F."/>
            <person name="Ortiz J.P.A."/>
            <person name="Leblanc O."/>
        </authorList>
    </citation>
    <scope>NUCLEOTIDE SEQUENCE [LARGE SCALE GENOMIC DNA]</scope>
    <source>
        <strain evidence="4">R1</strain>
        <tissue evidence="4">Leaf</tissue>
    </source>
</reference>
<feature type="region of interest" description="Disordered" evidence="1">
    <location>
        <begin position="153"/>
        <end position="193"/>
    </location>
</feature>
<gene>
    <name evidence="4" type="ORF">U9M48_027570</name>
</gene>
<proteinExistence type="predicted"/>
<dbReference type="Proteomes" id="UP001341281">
    <property type="component" value="Chromosome 06"/>
</dbReference>
<sequence length="685" mass="76898">MARTMLDEHRTPRRFWAEAVNTVCYIANRIFLRAFLGKTSYELRFGRQPSFKHLRAFGCRCFVLKKAGHLDKFESWCLDGIFLGHASSSRAFRVWILEAKQVVETCEVSFDKTMPCTTPAFELSGDDEEGTPIFEDEEGAIDVGDAGASAPAVAPALSGMSSDDDGGPLPTVSSSLPRRQTNAEARPAKDAGEVTSEIIPSRQVQRDHPLHRIIGDIHQHVTCSSVASLAFFSHSAYVASFEPWNVSHALSDPNWVNAMHEELENFERNHVWDLVEPPPNCRPIGTKWALKNKQGEDGMVVRNKARLVAQGFCQKEGIDYEETFAPVTRLEAIRILFAFAAPKSFKLQQMDVKSALLNGFIEKEVYVRQPPGFESARFSDRVYKLRKALYGLKQAPRAWYARLKSFLVKSRFVMGSVDKTLFLLSHGGDTLIVQIYVDDIIFGGSSHALVSSFAEQMSREFEMSLMGELQFFLGLQIKQGPEGNFVHQAKYTRDILKMFDMRDSKPMTTPMSTNTELDADEDGETVDQKEFRGMIGSLPYLTVTRPDIQFAASPRTFHRQAVKRIFRYLKFTPELGFWYFSGSSLSLRGFSDADHVGCRIDRKSTSGTCQLLGTSLVSWSSRKQASVALSTTEAEYVAAASCCSQLLWMKATLSDFGLRFGMARHWYNSFGTNPSAGPFAHRRFT</sequence>
<dbReference type="EMBL" id="CP144750">
    <property type="protein sequence ID" value="WVZ80059.1"/>
    <property type="molecule type" value="Genomic_DNA"/>
</dbReference>
<name>A0AAQ3TVG0_PASNO</name>
<organism evidence="4 5">
    <name type="scientific">Paspalum notatum var. saurae</name>
    <dbReference type="NCBI Taxonomy" id="547442"/>
    <lineage>
        <taxon>Eukaryota</taxon>
        <taxon>Viridiplantae</taxon>
        <taxon>Streptophyta</taxon>
        <taxon>Embryophyta</taxon>
        <taxon>Tracheophyta</taxon>
        <taxon>Spermatophyta</taxon>
        <taxon>Magnoliopsida</taxon>
        <taxon>Liliopsida</taxon>
        <taxon>Poales</taxon>
        <taxon>Poaceae</taxon>
        <taxon>PACMAD clade</taxon>
        <taxon>Panicoideae</taxon>
        <taxon>Andropogonodae</taxon>
        <taxon>Paspaleae</taxon>
        <taxon>Paspalinae</taxon>
        <taxon>Paspalum</taxon>
    </lineage>
</organism>
<dbReference type="Pfam" id="PF25597">
    <property type="entry name" value="SH3_retrovirus"/>
    <property type="match status" value="1"/>
</dbReference>
<dbReference type="SUPFAM" id="SSF56672">
    <property type="entry name" value="DNA/RNA polymerases"/>
    <property type="match status" value="1"/>
</dbReference>
<accession>A0AAQ3TVG0</accession>
<evidence type="ECO:0000259" key="2">
    <source>
        <dbReference type="Pfam" id="PF07727"/>
    </source>
</evidence>
<dbReference type="InterPro" id="IPR012337">
    <property type="entry name" value="RNaseH-like_sf"/>
</dbReference>
<protein>
    <recommendedName>
        <fullName evidence="6">Reverse transcriptase Ty1/copia-type domain-containing protein</fullName>
    </recommendedName>
</protein>
<evidence type="ECO:0000259" key="3">
    <source>
        <dbReference type="Pfam" id="PF25597"/>
    </source>
</evidence>
<dbReference type="InterPro" id="IPR043502">
    <property type="entry name" value="DNA/RNA_pol_sf"/>
</dbReference>
<evidence type="ECO:0000256" key="1">
    <source>
        <dbReference type="SAM" id="MobiDB-lite"/>
    </source>
</evidence>
<dbReference type="Pfam" id="PF07727">
    <property type="entry name" value="RVT_2"/>
    <property type="match status" value="1"/>
</dbReference>
<dbReference type="CDD" id="cd09272">
    <property type="entry name" value="RNase_HI_RT_Ty1"/>
    <property type="match status" value="1"/>
</dbReference>
<dbReference type="AlphaFoldDB" id="A0AAQ3TVG0"/>
<feature type="compositionally biased region" description="Polar residues" evidence="1">
    <location>
        <begin position="171"/>
        <end position="183"/>
    </location>
</feature>
<dbReference type="PANTHER" id="PTHR11439">
    <property type="entry name" value="GAG-POL-RELATED RETROTRANSPOSON"/>
    <property type="match status" value="1"/>
</dbReference>
<keyword evidence="5" id="KW-1185">Reference proteome</keyword>
<feature type="domain" description="Retroviral polymerase SH3-like" evidence="3">
    <location>
        <begin position="59"/>
        <end position="113"/>
    </location>
</feature>
<dbReference type="InterPro" id="IPR013103">
    <property type="entry name" value="RVT_2"/>
</dbReference>
<dbReference type="SUPFAM" id="SSF53098">
    <property type="entry name" value="Ribonuclease H-like"/>
    <property type="match status" value="1"/>
</dbReference>
<evidence type="ECO:0000313" key="4">
    <source>
        <dbReference type="EMBL" id="WVZ80059.1"/>
    </source>
</evidence>
<dbReference type="InterPro" id="IPR057670">
    <property type="entry name" value="SH3_retrovirus"/>
</dbReference>